<feature type="compositionally biased region" description="Pro residues" evidence="1">
    <location>
        <begin position="48"/>
        <end position="57"/>
    </location>
</feature>
<organism evidence="4 5">
    <name type="scientific">Plantactinospora mayteni</name>
    <dbReference type="NCBI Taxonomy" id="566021"/>
    <lineage>
        <taxon>Bacteria</taxon>
        <taxon>Bacillati</taxon>
        <taxon>Actinomycetota</taxon>
        <taxon>Actinomycetes</taxon>
        <taxon>Micromonosporales</taxon>
        <taxon>Micromonosporaceae</taxon>
        <taxon>Plantactinospora</taxon>
    </lineage>
</organism>
<dbReference type="Gene3D" id="1.20.1260.10">
    <property type="match status" value="1"/>
</dbReference>
<feature type="region of interest" description="Disordered" evidence="1">
    <location>
        <begin position="29"/>
        <end position="57"/>
    </location>
</feature>
<protein>
    <recommendedName>
        <fullName evidence="3">DUF305 domain-containing protein</fullName>
    </recommendedName>
</protein>
<keyword evidence="2" id="KW-0732">Signal</keyword>
<dbReference type="Proteomes" id="UP000621500">
    <property type="component" value="Unassembled WGS sequence"/>
</dbReference>
<feature type="signal peptide" evidence="2">
    <location>
        <begin position="1"/>
        <end position="27"/>
    </location>
</feature>
<accession>A0ABQ4F3R7</accession>
<dbReference type="Pfam" id="PF03713">
    <property type="entry name" value="DUF305"/>
    <property type="match status" value="1"/>
</dbReference>
<dbReference type="InterPro" id="IPR005183">
    <property type="entry name" value="DUF305_CopM-like"/>
</dbReference>
<reference evidence="4 5" key="1">
    <citation type="submission" date="2021-01" db="EMBL/GenBank/DDBJ databases">
        <title>Whole genome shotgun sequence of Plantactinospora mayteni NBRC 109088.</title>
        <authorList>
            <person name="Komaki H."/>
            <person name="Tamura T."/>
        </authorList>
    </citation>
    <scope>NUCLEOTIDE SEQUENCE [LARGE SCALE GENOMIC DNA]</scope>
    <source>
        <strain evidence="4 5">NBRC 109088</strain>
    </source>
</reference>
<keyword evidence="5" id="KW-1185">Reference proteome</keyword>
<proteinExistence type="predicted"/>
<evidence type="ECO:0000259" key="3">
    <source>
        <dbReference type="Pfam" id="PF03713"/>
    </source>
</evidence>
<dbReference type="PROSITE" id="PS51257">
    <property type="entry name" value="PROKAR_LIPOPROTEIN"/>
    <property type="match status" value="1"/>
</dbReference>
<feature type="chain" id="PRO_5046968741" description="DUF305 domain-containing protein" evidence="2">
    <location>
        <begin position="28"/>
        <end position="207"/>
    </location>
</feature>
<sequence>MRPSAVTPAAATLLVVVLLAVGCAGPAATPAPVSGTPTGAAPVTTGAPPTPAGTPSPSGPFNGTDIAWLQLTVAMHERVLPLLDLVPERTAEPAVRRLAVRVRETHRADLDRSRRLLDRSGAPQTNPHEGHDMPGMVTATELTTLGTAPDAEFRRLFGEHLRAHLEQSVRVATAEQRSGADPDTTALAGAVARTGTGYLSQLAQLPG</sequence>
<dbReference type="InterPro" id="IPR012347">
    <property type="entry name" value="Ferritin-like"/>
</dbReference>
<evidence type="ECO:0000313" key="5">
    <source>
        <dbReference type="Proteomes" id="UP000621500"/>
    </source>
</evidence>
<feature type="compositionally biased region" description="Low complexity" evidence="1">
    <location>
        <begin position="29"/>
        <end position="47"/>
    </location>
</feature>
<name>A0ABQ4F3R7_9ACTN</name>
<feature type="domain" description="DUF305" evidence="3">
    <location>
        <begin position="65"/>
        <end position="204"/>
    </location>
</feature>
<feature type="region of interest" description="Disordered" evidence="1">
    <location>
        <begin position="112"/>
        <end position="135"/>
    </location>
</feature>
<evidence type="ECO:0000256" key="2">
    <source>
        <dbReference type="SAM" id="SignalP"/>
    </source>
</evidence>
<evidence type="ECO:0000256" key="1">
    <source>
        <dbReference type="SAM" id="MobiDB-lite"/>
    </source>
</evidence>
<gene>
    <name evidence="4" type="ORF">Pma05_81310</name>
</gene>
<dbReference type="RefSeq" id="WP_203862806.1">
    <property type="nucleotide sequence ID" value="NZ_BAAAZQ010000042.1"/>
</dbReference>
<evidence type="ECO:0000313" key="4">
    <source>
        <dbReference type="EMBL" id="GIH01559.1"/>
    </source>
</evidence>
<comment type="caution">
    <text evidence="4">The sequence shown here is derived from an EMBL/GenBank/DDBJ whole genome shotgun (WGS) entry which is preliminary data.</text>
</comment>
<dbReference type="EMBL" id="BONX01000074">
    <property type="protein sequence ID" value="GIH01559.1"/>
    <property type="molecule type" value="Genomic_DNA"/>
</dbReference>